<sequence length="733" mass="82828">MQPTGHGIQPKNTTAMVMTGSWSVDDTKPTVQAAFRNKIPERFKTNGIFEIAAGEEGLLVDVKGEWGRAFFYRSRIQIPVMVPMNRVKTGAKWLPFHDKLARTELINPDINHNVQLTGDTVLNNYIRTIWSSLRQNQQALYGLGLSGRDGHATFGNNFVNNVNLITQGFTDRSRQLFSNGIATLDQIALLPRVTPTWPTPGTRCIYIRLYRRRQDGSIRYAIYAGQSVQHLWQRCMLHESDTQKQTFHYNVARQAAEQDRLMIPIIVWESNQAISLEIMNMAEQTVLLMFNTYGDWVLSSQFNAIDAKTHNQAVLMNRVSTLARSATNWPLYNAKGTNTCSPLFPFRTSQPFHCHRSPAKAGGHRGMTTYRQPRLCHPNPSGTFDIILCITHSSGTLEQLVVTAPKQICRPDLPVYLIFEIMDDGKPHEFPYLGCPIAGPFEDFAVASSLAVAFEWFDEASNNWKKAYVAIKKFRSTFVDGVNNRDIMQPLASWRRCMDLIQLMEGIDYTGPFNGFSKSIKFAQVDVRELVVDHLTQTVTWRLRPRRSKPAPKIASFDHNARLLKAMIRGTHTAIGGPPDLESDFWRPEAGDIAAANRGDHQCDFCRFMCSTEHPRLCEKDNRFGDRWICKCCAVMNRPCTWTVRTAALRLWGEGQPFLVNHKSKFTSVPTGPYKHLAFHRSMSGSCTVVNTEEPIEGRNGFAVTMATEEDPDVQEELSGNVDVIGDDPEGED</sequence>
<organism evidence="2 3">
    <name type="scientific">Fusarium culmorum</name>
    <dbReference type="NCBI Taxonomy" id="5516"/>
    <lineage>
        <taxon>Eukaryota</taxon>
        <taxon>Fungi</taxon>
        <taxon>Dikarya</taxon>
        <taxon>Ascomycota</taxon>
        <taxon>Pezizomycotina</taxon>
        <taxon>Sordariomycetes</taxon>
        <taxon>Hypocreomycetidae</taxon>
        <taxon>Hypocreales</taxon>
        <taxon>Nectriaceae</taxon>
        <taxon>Fusarium</taxon>
    </lineage>
</organism>
<gene>
    <name evidence="2" type="ORF">FCULG_00007772</name>
</gene>
<dbReference type="AlphaFoldDB" id="A0A2T4H203"/>
<name>A0A2T4H203_FUSCU</name>
<dbReference type="EMBL" id="PVEM01000003">
    <property type="protein sequence ID" value="PTD09822.1"/>
    <property type="molecule type" value="Genomic_DNA"/>
</dbReference>
<keyword evidence="3" id="KW-1185">Reference proteome</keyword>
<dbReference type="OMA" id="CIYIRLY"/>
<evidence type="ECO:0000313" key="2">
    <source>
        <dbReference type="EMBL" id="PTD09822.1"/>
    </source>
</evidence>
<evidence type="ECO:0000313" key="3">
    <source>
        <dbReference type="Proteomes" id="UP000241587"/>
    </source>
</evidence>
<dbReference type="OrthoDB" id="5154081at2759"/>
<reference evidence="2 3" key="1">
    <citation type="submission" date="2018-02" db="EMBL/GenBank/DDBJ databases">
        <title>Fusarium culmorum secondary metabolites in fungal-bacterial-plant interactions.</title>
        <authorList>
            <person name="Schmidt R."/>
        </authorList>
    </citation>
    <scope>NUCLEOTIDE SEQUENCE [LARGE SCALE GENOMIC DNA]</scope>
    <source>
        <strain evidence="2 3">PV</strain>
    </source>
</reference>
<comment type="caution">
    <text evidence="2">The sequence shown here is derived from an EMBL/GenBank/DDBJ whole genome shotgun (WGS) entry which is preliminary data.</text>
</comment>
<protein>
    <submittedName>
        <fullName evidence="2">Uncharacterized protein</fullName>
    </submittedName>
</protein>
<evidence type="ECO:0000256" key="1">
    <source>
        <dbReference type="SAM" id="MobiDB-lite"/>
    </source>
</evidence>
<accession>A0A2T4H203</accession>
<feature type="region of interest" description="Disordered" evidence="1">
    <location>
        <begin position="710"/>
        <end position="733"/>
    </location>
</feature>
<dbReference type="Proteomes" id="UP000241587">
    <property type="component" value="Unassembled WGS sequence"/>
</dbReference>
<proteinExistence type="predicted"/>